<evidence type="ECO:0000256" key="6">
    <source>
        <dbReference type="ARBA" id="ARBA00014679"/>
    </source>
</evidence>
<dbReference type="EC" id="2.1.1.228" evidence="5 15"/>
<evidence type="ECO:0000313" key="19">
    <source>
        <dbReference type="EMBL" id="OGE90385.1"/>
    </source>
</evidence>
<dbReference type="AlphaFoldDB" id="A0A1F5PKB3"/>
<accession>A0A1F5PKB3</accession>
<feature type="binding site" evidence="15 16">
    <location>
        <position position="114"/>
    </location>
    <ligand>
        <name>S-adenosyl-L-methionine</name>
        <dbReference type="ChEBI" id="CHEBI:59789"/>
    </ligand>
</feature>
<comment type="similarity">
    <text evidence="3 15 17">Belongs to the RNA methyltransferase TrmD family.</text>
</comment>
<evidence type="ECO:0000256" key="3">
    <source>
        <dbReference type="ARBA" id="ARBA00007630"/>
    </source>
</evidence>
<evidence type="ECO:0000256" key="4">
    <source>
        <dbReference type="ARBA" id="ARBA00011738"/>
    </source>
</evidence>
<evidence type="ECO:0000256" key="11">
    <source>
        <dbReference type="ARBA" id="ARBA00022694"/>
    </source>
</evidence>
<keyword evidence="11 15" id="KW-0819">tRNA processing</keyword>
<evidence type="ECO:0000256" key="7">
    <source>
        <dbReference type="ARBA" id="ARBA00022490"/>
    </source>
</evidence>
<reference evidence="19 20" key="1">
    <citation type="journal article" date="2016" name="Nat. Commun.">
        <title>Thousands of microbial genomes shed light on interconnected biogeochemical processes in an aquifer system.</title>
        <authorList>
            <person name="Anantharaman K."/>
            <person name="Brown C.T."/>
            <person name="Hug L.A."/>
            <person name="Sharon I."/>
            <person name="Castelle C.J."/>
            <person name="Probst A.J."/>
            <person name="Thomas B.C."/>
            <person name="Singh A."/>
            <person name="Wilkins M.J."/>
            <person name="Karaoz U."/>
            <person name="Brodie E.L."/>
            <person name="Williams K.H."/>
            <person name="Hubbard S.S."/>
            <person name="Banfield J.F."/>
        </authorList>
    </citation>
    <scope>NUCLEOTIDE SEQUENCE [LARGE SCALE GENOMIC DNA]</scope>
</reference>
<dbReference type="Proteomes" id="UP000177682">
    <property type="component" value="Unassembled WGS sequence"/>
</dbReference>
<keyword evidence="7 15" id="KW-0963">Cytoplasm</keyword>
<keyword evidence="8 15" id="KW-0489">Methyltransferase</keyword>
<evidence type="ECO:0000256" key="5">
    <source>
        <dbReference type="ARBA" id="ARBA00012807"/>
    </source>
</evidence>
<comment type="catalytic activity">
    <reaction evidence="14 15 17">
        <text>guanosine(37) in tRNA + S-adenosyl-L-methionine = N(1)-methylguanosine(37) in tRNA + S-adenosyl-L-homocysteine + H(+)</text>
        <dbReference type="Rhea" id="RHEA:36899"/>
        <dbReference type="Rhea" id="RHEA-COMP:10145"/>
        <dbReference type="Rhea" id="RHEA-COMP:10147"/>
        <dbReference type="ChEBI" id="CHEBI:15378"/>
        <dbReference type="ChEBI" id="CHEBI:57856"/>
        <dbReference type="ChEBI" id="CHEBI:59789"/>
        <dbReference type="ChEBI" id="CHEBI:73542"/>
        <dbReference type="ChEBI" id="CHEBI:74269"/>
        <dbReference type="EC" id="2.1.1.228"/>
    </reaction>
</comment>
<keyword evidence="10 15" id="KW-0949">S-adenosyl-L-methionine</keyword>
<dbReference type="GO" id="GO:0005829">
    <property type="term" value="C:cytosol"/>
    <property type="evidence" value="ECO:0007669"/>
    <property type="project" value="TreeGrafter"/>
</dbReference>
<evidence type="ECO:0000256" key="12">
    <source>
        <dbReference type="ARBA" id="ARBA00029736"/>
    </source>
</evidence>
<dbReference type="PANTHER" id="PTHR46417:SF1">
    <property type="entry name" value="TRNA (GUANINE-N(1)-)-METHYLTRANSFERASE"/>
    <property type="match status" value="1"/>
</dbReference>
<dbReference type="NCBIfam" id="NF000648">
    <property type="entry name" value="PRK00026.1"/>
    <property type="match status" value="1"/>
</dbReference>
<dbReference type="PANTHER" id="PTHR46417">
    <property type="entry name" value="TRNA (GUANINE-N(1)-)-METHYLTRANSFERASE"/>
    <property type="match status" value="1"/>
</dbReference>
<dbReference type="Gene3D" id="3.40.1280.10">
    <property type="match status" value="1"/>
</dbReference>
<dbReference type="SUPFAM" id="SSF75217">
    <property type="entry name" value="alpha/beta knot"/>
    <property type="match status" value="1"/>
</dbReference>
<dbReference type="PIRSF" id="PIRSF000386">
    <property type="entry name" value="tRNA_mtase"/>
    <property type="match status" value="1"/>
</dbReference>
<feature type="domain" description="tRNA methyltransferase TRMD/TRM10-type" evidence="18">
    <location>
        <begin position="1"/>
        <end position="226"/>
    </location>
</feature>
<keyword evidence="9 15" id="KW-0808">Transferase</keyword>
<evidence type="ECO:0000313" key="20">
    <source>
        <dbReference type="Proteomes" id="UP000177682"/>
    </source>
</evidence>
<evidence type="ECO:0000259" key="18">
    <source>
        <dbReference type="Pfam" id="PF01746"/>
    </source>
</evidence>
<sequence>MKFIILTLFPEAFQSYFNVSLIQRALAKKFIQIEIHNLRDWGEGAHKVVDLRPYGGGAGMVLRVDIIANALKSLKIKKGKKSQAIALMTPQGKTFNQTAARNLSKLKTLALICGRYEGFDERVRDLVDIEISLGDFVLTGGEVPALAIVDAVARLVPGVVGKSESLVQESFSEAMLEYPQYTRPEIFNRKKVPKVLLSGNHAKINAWRASEALKRTKKRRPDLLKK</sequence>
<gene>
    <name evidence="15" type="primary">trmD</name>
    <name evidence="19" type="ORF">A3E29_04875</name>
</gene>
<evidence type="ECO:0000256" key="9">
    <source>
        <dbReference type="ARBA" id="ARBA00022679"/>
    </source>
</evidence>
<evidence type="ECO:0000256" key="2">
    <source>
        <dbReference type="ARBA" id="ARBA00004496"/>
    </source>
</evidence>
<name>A0A1F5PKB3_9BACT</name>
<evidence type="ECO:0000256" key="17">
    <source>
        <dbReference type="RuleBase" id="RU003464"/>
    </source>
</evidence>
<dbReference type="NCBIfam" id="TIGR00088">
    <property type="entry name" value="trmD"/>
    <property type="match status" value="1"/>
</dbReference>
<comment type="caution">
    <text evidence="19">The sequence shown here is derived from an EMBL/GenBank/DDBJ whole genome shotgun (WGS) entry which is preliminary data.</text>
</comment>
<proteinExistence type="inferred from homology"/>
<evidence type="ECO:0000256" key="13">
    <source>
        <dbReference type="ARBA" id="ARBA00033392"/>
    </source>
</evidence>
<dbReference type="InterPro" id="IPR029026">
    <property type="entry name" value="tRNA_m1G_MTases_N"/>
</dbReference>
<evidence type="ECO:0000256" key="14">
    <source>
        <dbReference type="ARBA" id="ARBA00047783"/>
    </source>
</evidence>
<evidence type="ECO:0000256" key="1">
    <source>
        <dbReference type="ARBA" id="ARBA00002634"/>
    </source>
</evidence>
<dbReference type="CDD" id="cd18080">
    <property type="entry name" value="TrmD-like"/>
    <property type="match status" value="1"/>
</dbReference>
<comment type="subunit">
    <text evidence="4 15 17">Homodimer.</text>
</comment>
<feature type="binding site" evidence="15 16">
    <location>
        <begin position="133"/>
        <end position="138"/>
    </location>
    <ligand>
        <name>S-adenosyl-L-methionine</name>
        <dbReference type="ChEBI" id="CHEBI:59789"/>
    </ligand>
</feature>
<evidence type="ECO:0000256" key="16">
    <source>
        <dbReference type="PIRSR" id="PIRSR000386-1"/>
    </source>
</evidence>
<evidence type="ECO:0000256" key="10">
    <source>
        <dbReference type="ARBA" id="ARBA00022691"/>
    </source>
</evidence>
<dbReference type="Gene3D" id="1.10.1270.20">
    <property type="entry name" value="tRNA(m1g37)methyltransferase, domain 2"/>
    <property type="match status" value="1"/>
</dbReference>
<comment type="function">
    <text evidence="1 15 17">Specifically methylates guanosine-37 in various tRNAs.</text>
</comment>
<evidence type="ECO:0000256" key="15">
    <source>
        <dbReference type="HAMAP-Rule" id="MF_00605"/>
    </source>
</evidence>
<evidence type="ECO:0000256" key="8">
    <source>
        <dbReference type="ARBA" id="ARBA00022603"/>
    </source>
</evidence>
<dbReference type="InterPro" id="IPR002649">
    <property type="entry name" value="tRNA_m1G_MeTrfase_TrmD"/>
</dbReference>
<dbReference type="InterPro" id="IPR023148">
    <property type="entry name" value="tRNA_m1G_MeTrfase_C_sf"/>
</dbReference>
<dbReference type="EMBL" id="MFEY01000007">
    <property type="protein sequence ID" value="OGE90385.1"/>
    <property type="molecule type" value="Genomic_DNA"/>
</dbReference>
<comment type="subcellular location">
    <subcellularLocation>
        <location evidence="2 15 17">Cytoplasm</location>
    </subcellularLocation>
</comment>
<dbReference type="InterPro" id="IPR016009">
    <property type="entry name" value="tRNA_MeTrfase_TRMD/TRM10"/>
</dbReference>
<dbReference type="GO" id="GO:0052906">
    <property type="term" value="F:tRNA (guanine(37)-N1)-methyltransferase activity"/>
    <property type="evidence" value="ECO:0007669"/>
    <property type="project" value="UniProtKB-UniRule"/>
</dbReference>
<dbReference type="InterPro" id="IPR029028">
    <property type="entry name" value="Alpha/beta_knot_MTases"/>
</dbReference>
<protein>
    <recommendedName>
        <fullName evidence="6 15">tRNA (guanine-N(1)-)-methyltransferase</fullName>
        <ecNumber evidence="5 15">2.1.1.228</ecNumber>
    </recommendedName>
    <alternativeName>
        <fullName evidence="12 15">M1G-methyltransferase</fullName>
    </alternativeName>
    <alternativeName>
        <fullName evidence="13 15">tRNA [GM37] methyltransferase</fullName>
    </alternativeName>
</protein>
<dbReference type="Pfam" id="PF01746">
    <property type="entry name" value="tRNA_m1G_MT"/>
    <property type="match status" value="1"/>
</dbReference>
<organism evidence="19 20">
    <name type="scientific">Candidatus Doudnabacteria bacterium RIFCSPHIGHO2_12_FULL_48_16</name>
    <dbReference type="NCBI Taxonomy" id="1817838"/>
    <lineage>
        <taxon>Bacteria</taxon>
        <taxon>Candidatus Doudnaibacteriota</taxon>
    </lineage>
</organism>
<dbReference type="HAMAP" id="MF_00605">
    <property type="entry name" value="TrmD"/>
    <property type="match status" value="1"/>
</dbReference>
<dbReference type="GO" id="GO:0002939">
    <property type="term" value="P:tRNA N1-guanine methylation"/>
    <property type="evidence" value="ECO:0007669"/>
    <property type="project" value="TreeGrafter"/>
</dbReference>
<dbReference type="FunFam" id="3.40.1280.10:FF:000001">
    <property type="entry name" value="tRNA (guanine-N(1)-)-methyltransferase"/>
    <property type="match status" value="1"/>
</dbReference>